<protein>
    <recommendedName>
        <fullName evidence="3">Lipopolysaccharide biosynthesis protein</fullName>
    </recommendedName>
</protein>
<dbReference type="Proteomes" id="UP000831460">
    <property type="component" value="Chromosome"/>
</dbReference>
<sequence length="333" mass="39314">MTANFFSYEIAVIKRLKELGAEVDFFNERPSDSVFTKGIIRVKSSLYHTKIKSYYQNILKRIRNKDYDFLLLIKGETVPFFFLDEFSRQNSNAVKIFYSYDAAEEYPKLLKLYPYFDRNFTFEPKDAVKYGLHFRPLFFIPDYGKMQPAGKPKFDLSFIGSAHTDRYLIGEKVNRFCEKLGLKTFFYYYAPGKTAFLLKKIFDKNLKKFDVNKLQFKKLAHKEIAEIYRDSFAVLDVNKPFQNGLTMRTFEALASGKKLITTNNDIVNYPFYSDQNILVIDRDQINIPKAFFETGFVNISPEILEMMTLDSWIECLFLKEQDEFWKIKSTIHK</sequence>
<evidence type="ECO:0008006" key="3">
    <source>
        <dbReference type="Google" id="ProtNLM"/>
    </source>
</evidence>
<gene>
    <name evidence="1" type="ORF">MTP09_09210</name>
</gene>
<dbReference type="EMBL" id="CP094532">
    <property type="protein sequence ID" value="UOE40098.1"/>
    <property type="molecule type" value="Genomic_DNA"/>
</dbReference>
<evidence type="ECO:0000313" key="2">
    <source>
        <dbReference type="Proteomes" id="UP000831460"/>
    </source>
</evidence>
<name>A0ABY4BLN1_9FLAO</name>
<evidence type="ECO:0000313" key="1">
    <source>
        <dbReference type="EMBL" id="UOE40098.1"/>
    </source>
</evidence>
<keyword evidence="2" id="KW-1185">Reference proteome</keyword>
<accession>A0ABY4BLN1</accession>
<dbReference type="RefSeq" id="WP_243548124.1">
    <property type="nucleotide sequence ID" value="NZ_CP094532.1"/>
</dbReference>
<proteinExistence type="predicted"/>
<organism evidence="1 2">
    <name type="scientific">Chryseobacterium suipulveris</name>
    <dbReference type="NCBI Taxonomy" id="2929800"/>
    <lineage>
        <taxon>Bacteria</taxon>
        <taxon>Pseudomonadati</taxon>
        <taxon>Bacteroidota</taxon>
        <taxon>Flavobacteriia</taxon>
        <taxon>Flavobacteriales</taxon>
        <taxon>Weeksellaceae</taxon>
        <taxon>Chryseobacterium group</taxon>
        <taxon>Chryseobacterium</taxon>
    </lineage>
</organism>
<reference evidence="1 2" key="1">
    <citation type="submission" date="2022-03" db="EMBL/GenBank/DDBJ databases">
        <title>Chryseobacterium sp. isolated from particulate matters in swine house.</title>
        <authorList>
            <person name="Won M."/>
            <person name="Kim S.-J."/>
            <person name="Kwon S.-W."/>
        </authorList>
    </citation>
    <scope>NUCLEOTIDE SEQUENCE [LARGE SCALE GENOMIC DNA]</scope>
    <source>
        <strain evidence="1 2">SC2-2</strain>
    </source>
</reference>